<feature type="transmembrane region" description="Helical" evidence="6">
    <location>
        <begin position="269"/>
        <end position="286"/>
    </location>
</feature>
<keyword evidence="5 6" id="KW-0472">Membrane</keyword>
<dbReference type="Pfam" id="PF01594">
    <property type="entry name" value="AI-2E_transport"/>
    <property type="match status" value="1"/>
</dbReference>
<feature type="transmembrane region" description="Helical" evidence="6">
    <location>
        <begin position="32"/>
        <end position="51"/>
    </location>
</feature>
<gene>
    <name evidence="7" type="ORF">A2261_01645</name>
</gene>
<evidence type="ECO:0000256" key="1">
    <source>
        <dbReference type="ARBA" id="ARBA00004141"/>
    </source>
</evidence>
<feature type="transmembrane region" description="Helical" evidence="6">
    <location>
        <begin position="306"/>
        <end position="336"/>
    </location>
</feature>
<feature type="transmembrane region" description="Helical" evidence="6">
    <location>
        <begin position="63"/>
        <end position="84"/>
    </location>
</feature>
<comment type="caution">
    <text evidence="7">The sequence shown here is derived from an EMBL/GenBank/DDBJ whole genome shotgun (WGS) entry which is preliminary data.</text>
</comment>
<protein>
    <recommendedName>
        <fullName evidence="9">AI-2E family transporter</fullName>
    </recommendedName>
</protein>
<evidence type="ECO:0000313" key="8">
    <source>
        <dbReference type="Proteomes" id="UP000177803"/>
    </source>
</evidence>
<dbReference type="AlphaFoldDB" id="A0A1F6NJI0"/>
<feature type="transmembrane region" description="Helical" evidence="6">
    <location>
        <begin position="234"/>
        <end position="257"/>
    </location>
</feature>
<dbReference type="Proteomes" id="UP000177803">
    <property type="component" value="Unassembled WGS sequence"/>
</dbReference>
<evidence type="ECO:0000313" key="7">
    <source>
        <dbReference type="EMBL" id="OGH83953.1"/>
    </source>
</evidence>
<comment type="subcellular location">
    <subcellularLocation>
        <location evidence="1">Membrane</location>
        <topology evidence="1">Multi-pass membrane protein</topology>
    </subcellularLocation>
</comment>
<evidence type="ECO:0000256" key="3">
    <source>
        <dbReference type="ARBA" id="ARBA00022692"/>
    </source>
</evidence>
<evidence type="ECO:0008006" key="9">
    <source>
        <dbReference type="Google" id="ProtNLM"/>
    </source>
</evidence>
<dbReference type="EMBL" id="MFQR01000052">
    <property type="protein sequence ID" value="OGH83953.1"/>
    <property type="molecule type" value="Genomic_DNA"/>
</dbReference>
<dbReference type="PANTHER" id="PTHR21716:SF4">
    <property type="entry name" value="TRANSMEMBRANE PROTEIN 245"/>
    <property type="match status" value="1"/>
</dbReference>
<dbReference type="GO" id="GO:0016020">
    <property type="term" value="C:membrane"/>
    <property type="evidence" value="ECO:0007669"/>
    <property type="project" value="UniProtKB-SubCell"/>
</dbReference>
<organism evidence="7 8">
    <name type="scientific">Candidatus Magasanikbacteria bacterium RIFOXYA2_FULL_44_8</name>
    <dbReference type="NCBI Taxonomy" id="1798696"/>
    <lineage>
        <taxon>Bacteria</taxon>
        <taxon>Candidatus Magasanikiibacteriota</taxon>
    </lineage>
</organism>
<dbReference type="InterPro" id="IPR002549">
    <property type="entry name" value="AI-2E-like"/>
</dbReference>
<sequence length="350" mass="38933">MDFAKLKQVIFITLLGSITFLFLYIMKTFAYPILWAAIIAGLFYPISSWLIKKLHAPNLGTTITLVLVFLVIIIPITFVGSLVVNESINLYGSISNNRSEISSSLQTALAWVQHNPYTSRLNIDQDMIAQKFGDAAQYITSYLIMAAKNFTQNSFVFILMFVIMFYTLFFFVRDGAGFLRALMHLCPLGDTHEKLLYNRFTSTARATLKGSLIVGLIQGTLGGLMFWLAGIQGAMIWGILMVLMSTIPGIGSYFIWLPAAIVMIIIGKLWIGVAMILFGALVIGTIDNILRPILVGKDTQMHPLLVLFSTLGGIVVFGISGFVIGPVITSLLLAFWEMYEHAYRKELNKN</sequence>
<comment type="similarity">
    <text evidence="2">Belongs to the autoinducer-2 exporter (AI-2E) (TC 2.A.86) family.</text>
</comment>
<feature type="transmembrane region" description="Helical" evidence="6">
    <location>
        <begin position="206"/>
        <end position="228"/>
    </location>
</feature>
<feature type="transmembrane region" description="Helical" evidence="6">
    <location>
        <begin position="9"/>
        <end position="26"/>
    </location>
</feature>
<keyword evidence="4 6" id="KW-1133">Transmembrane helix</keyword>
<evidence type="ECO:0000256" key="6">
    <source>
        <dbReference type="SAM" id="Phobius"/>
    </source>
</evidence>
<keyword evidence="3 6" id="KW-0812">Transmembrane</keyword>
<accession>A0A1F6NJI0</accession>
<name>A0A1F6NJI0_9BACT</name>
<feature type="transmembrane region" description="Helical" evidence="6">
    <location>
        <begin position="155"/>
        <end position="172"/>
    </location>
</feature>
<reference evidence="7 8" key="1">
    <citation type="journal article" date="2016" name="Nat. Commun.">
        <title>Thousands of microbial genomes shed light on interconnected biogeochemical processes in an aquifer system.</title>
        <authorList>
            <person name="Anantharaman K."/>
            <person name="Brown C.T."/>
            <person name="Hug L.A."/>
            <person name="Sharon I."/>
            <person name="Castelle C.J."/>
            <person name="Probst A.J."/>
            <person name="Thomas B.C."/>
            <person name="Singh A."/>
            <person name="Wilkins M.J."/>
            <person name="Karaoz U."/>
            <person name="Brodie E.L."/>
            <person name="Williams K.H."/>
            <person name="Hubbard S.S."/>
            <person name="Banfield J.F."/>
        </authorList>
    </citation>
    <scope>NUCLEOTIDE SEQUENCE [LARGE SCALE GENOMIC DNA]</scope>
</reference>
<dbReference type="PANTHER" id="PTHR21716">
    <property type="entry name" value="TRANSMEMBRANE PROTEIN"/>
    <property type="match status" value="1"/>
</dbReference>
<evidence type="ECO:0000256" key="2">
    <source>
        <dbReference type="ARBA" id="ARBA00009773"/>
    </source>
</evidence>
<evidence type="ECO:0000256" key="4">
    <source>
        <dbReference type="ARBA" id="ARBA00022989"/>
    </source>
</evidence>
<proteinExistence type="inferred from homology"/>
<evidence type="ECO:0000256" key="5">
    <source>
        <dbReference type="ARBA" id="ARBA00023136"/>
    </source>
</evidence>